<evidence type="ECO:0000313" key="1">
    <source>
        <dbReference type="EMBL" id="MBB6072033.1"/>
    </source>
</evidence>
<dbReference type="AlphaFoldDB" id="A0A841H212"/>
<comment type="caution">
    <text evidence="1">The sequence shown here is derived from an EMBL/GenBank/DDBJ whole genome shotgun (WGS) entry which is preliminary data.</text>
</comment>
<evidence type="ECO:0000313" key="2">
    <source>
        <dbReference type="Proteomes" id="UP000582837"/>
    </source>
</evidence>
<dbReference type="EMBL" id="JACHIA010000012">
    <property type="protein sequence ID" value="MBB6072033.1"/>
    <property type="molecule type" value="Genomic_DNA"/>
</dbReference>
<keyword evidence="2" id="KW-1185">Reference proteome</keyword>
<dbReference type="RefSeq" id="WP_170034812.1">
    <property type="nucleotide sequence ID" value="NZ_JABDTL010000001.1"/>
</dbReference>
<organism evidence="1 2">
    <name type="scientific">Longimicrobium terrae</name>
    <dbReference type="NCBI Taxonomy" id="1639882"/>
    <lineage>
        <taxon>Bacteria</taxon>
        <taxon>Pseudomonadati</taxon>
        <taxon>Gemmatimonadota</taxon>
        <taxon>Longimicrobiia</taxon>
        <taxon>Longimicrobiales</taxon>
        <taxon>Longimicrobiaceae</taxon>
        <taxon>Longimicrobium</taxon>
    </lineage>
</organism>
<protein>
    <submittedName>
        <fullName evidence="1">Uncharacterized protein</fullName>
    </submittedName>
</protein>
<sequence>MDVRAVLTTAAVLVLAGSIVYSSDGEDGSSRFCRFQYQGARTARDTAAADGTLVSRRPYEETCGMLRRDGTLARYEASHPAVESE</sequence>
<reference evidence="1 2" key="1">
    <citation type="submission" date="2020-08" db="EMBL/GenBank/DDBJ databases">
        <title>Genomic Encyclopedia of Type Strains, Phase IV (KMG-IV): sequencing the most valuable type-strain genomes for metagenomic binning, comparative biology and taxonomic classification.</title>
        <authorList>
            <person name="Goeker M."/>
        </authorList>
    </citation>
    <scope>NUCLEOTIDE SEQUENCE [LARGE SCALE GENOMIC DNA]</scope>
    <source>
        <strain evidence="1 2">DSM 29007</strain>
    </source>
</reference>
<gene>
    <name evidence="1" type="ORF">HNQ61_003694</name>
</gene>
<name>A0A841H212_9BACT</name>
<proteinExistence type="predicted"/>
<accession>A0A841H212</accession>
<dbReference type="Proteomes" id="UP000582837">
    <property type="component" value="Unassembled WGS sequence"/>
</dbReference>